<protein>
    <submittedName>
        <fullName evidence="1">Uncharacterized protein</fullName>
    </submittedName>
</protein>
<evidence type="ECO:0000313" key="2">
    <source>
        <dbReference type="Proteomes" id="UP000823399"/>
    </source>
</evidence>
<proteinExistence type="predicted"/>
<evidence type="ECO:0000313" key="1">
    <source>
        <dbReference type="EMBL" id="KAG2106188.1"/>
    </source>
</evidence>
<name>A0A9P7F4W4_9AGAM</name>
<dbReference type="GeneID" id="64703916"/>
<dbReference type="Proteomes" id="UP000823399">
    <property type="component" value="Unassembled WGS sequence"/>
</dbReference>
<reference evidence="1" key="1">
    <citation type="journal article" date="2020" name="New Phytol.">
        <title>Comparative genomics reveals dynamic genome evolution in host specialist ectomycorrhizal fungi.</title>
        <authorList>
            <person name="Lofgren L.A."/>
            <person name="Nguyen N.H."/>
            <person name="Vilgalys R."/>
            <person name="Ruytinx J."/>
            <person name="Liao H.L."/>
            <person name="Branco S."/>
            <person name="Kuo A."/>
            <person name="LaButti K."/>
            <person name="Lipzen A."/>
            <person name="Andreopoulos W."/>
            <person name="Pangilinan J."/>
            <person name="Riley R."/>
            <person name="Hundley H."/>
            <person name="Na H."/>
            <person name="Barry K."/>
            <person name="Grigoriev I.V."/>
            <person name="Stajich J.E."/>
            <person name="Kennedy P.G."/>
        </authorList>
    </citation>
    <scope>NUCLEOTIDE SEQUENCE</scope>
    <source>
        <strain evidence="1">FC423</strain>
    </source>
</reference>
<comment type="caution">
    <text evidence="1">The sequence shown here is derived from an EMBL/GenBank/DDBJ whole genome shotgun (WGS) entry which is preliminary data.</text>
</comment>
<accession>A0A9P7F4W4</accession>
<dbReference type="EMBL" id="JABBWM010000036">
    <property type="protein sequence ID" value="KAG2106188.1"/>
    <property type="molecule type" value="Genomic_DNA"/>
</dbReference>
<keyword evidence="2" id="KW-1185">Reference proteome</keyword>
<sequence length="80" mass="9169">MPTIPYPTFRCLLMLHVRLQVLESSIFYIISCPYPSKLEAFFKQPAQQLYDVILIVTLTSRAAILGHICLGKSSFEKYSK</sequence>
<dbReference type="AlphaFoldDB" id="A0A9P7F4W4"/>
<dbReference type="RefSeq" id="XP_041291498.1">
    <property type="nucleotide sequence ID" value="XM_041441657.1"/>
</dbReference>
<gene>
    <name evidence="1" type="ORF">F5147DRAFT_775001</name>
</gene>
<organism evidence="1 2">
    <name type="scientific">Suillus discolor</name>
    <dbReference type="NCBI Taxonomy" id="1912936"/>
    <lineage>
        <taxon>Eukaryota</taxon>
        <taxon>Fungi</taxon>
        <taxon>Dikarya</taxon>
        <taxon>Basidiomycota</taxon>
        <taxon>Agaricomycotina</taxon>
        <taxon>Agaricomycetes</taxon>
        <taxon>Agaricomycetidae</taxon>
        <taxon>Boletales</taxon>
        <taxon>Suillineae</taxon>
        <taxon>Suillaceae</taxon>
        <taxon>Suillus</taxon>
    </lineage>
</organism>